<dbReference type="SMART" id="SM00642">
    <property type="entry name" value="Aamy"/>
    <property type="match status" value="1"/>
</dbReference>
<dbReference type="Pfam" id="PF00128">
    <property type="entry name" value="Alpha-amylase"/>
    <property type="match status" value="1"/>
</dbReference>
<name>A0A1V9FCN6_9BACT</name>
<evidence type="ECO:0000313" key="2">
    <source>
        <dbReference type="EMBL" id="OQP56140.1"/>
    </source>
</evidence>
<dbReference type="RefSeq" id="WP_081169140.1">
    <property type="nucleotide sequence ID" value="NZ_LWBP01000204.1"/>
</dbReference>
<dbReference type="GO" id="GO:0030980">
    <property type="term" value="P:alpha-glucan catabolic process"/>
    <property type="evidence" value="ECO:0007669"/>
    <property type="project" value="TreeGrafter"/>
</dbReference>
<dbReference type="NCBIfam" id="TIGR02401">
    <property type="entry name" value="trehalose_TreY"/>
    <property type="match status" value="1"/>
</dbReference>
<dbReference type="InterPro" id="IPR017853">
    <property type="entry name" value="GH"/>
</dbReference>
<feature type="domain" description="Glycosyl hydrolase family 13 catalytic" evidence="1">
    <location>
        <begin position="4"/>
        <end position="473"/>
    </location>
</feature>
<dbReference type="GO" id="GO:0047470">
    <property type="term" value="F:(1,4)-alpha-D-glucan 1-alpha-D-glucosylmutase activity"/>
    <property type="evidence" value="ECO:0007669"/>
    <property type="project" value="TreeGrafter"/>
</dbReference>
<keyword evidence="3" id="KW-1185">Reference proteome</keyword>
<reference evidence="3" key="1">
    <citation type="submission" date="2016-04" db="EMBL/GenBank/DDBJ databases">
        <authorList>
            <person name="Chen L."/>
            <person name="Zhuang W."/>
            <person name="Wang G."/>
        </authorList>
    </citation>
    <scope>NUCLEOTIDE SEQUENCE [LARGE SCALE GENOMIC DNA]</scope>
    <source>
        <strain evidence="3">208</strain>
    </source>
</reference>
<dbReference type="Gene3D" id="1.10.10.470">
    <property type="entry name" value="Maltooligosyl trehalose synthase, domain 4"/>
    <property type="match status" value="1"/>
</dbReference>
<dbReference type="EMBL" id="LWBP01000204">
    <property type="protein sequence ID" value="OQP56140.1"/>
    <property type="molecule type" value="Genomic_DNA"/>
</dbReference>
<sequence length="904" mass="103470">MKVPISTYRLQLNASFTFKHVAELISYLHELGITTIYASPFFTAAAGSTHGYDVCDPHALNKEIGTPEQLLHITAVLRRNNMTWLQDIVPNHMVFSMANERLADVLERGAYSEYFNWFDIDWMHPDPELHGRLMVPVLGKPLADCLQQQELRLDFDCRGFEIKYKQQAFPLSIGAYEVLLSGLPNDPAFTPVTEMIMQLYSAATCDKSLASWNENKQHVLQASEKEAAAIKLLLLQVNANGQLLQKILQKQYYRLSWWQETNQKINYRRFFAVNELIAINMEDEDVFNEYHSLLFDLYKDNVIHGLRLDHIDGLHDPVEYIHSLRELFGDECYLIVEKILEEGESLPAAWPLQGTTGYEFGAQVNWLLTNPAGAKKMVHYYRSLFPDLPGYKEIIFEKKQSFLEKYMGGEWDNLVRNLYELQLAPAGIDRKTIKQALGLFMCCMPVYRLYPHGGPLEADEQQIIKETVEDALRRAPHLKEPLACLLSIWDIDATDVTINSHRLCFQKRLMQFTGPLTAKGVEDTTFYVYNALLSHNEVGDTPDLDQYSVDHFHRWILQRQQTHPYSLNTTSTHDSKRGEDGRIRLNALTCLVTEWEHQVAAWRQKNNKCKTAWNGAQAPMLQDEYFIYQSLVSGFPENGEVTDEYITRLKDYFIKSVREAKIYTNWQDPDSAYEEAGCRFIEQLLSPQHDFLQSFLPFFNSVLSYAHVFSLTQALIKFTAPGVPDTYQGCEWWNTSYVDPDNRRPVDHALGHTFVQEIKALEAKGSLAVLDHLKNNRTMGAEKFFVTWKALQCRRKYAPVFLLGTYIPLYASVDCGIIAYARQYENQWVLVVAPVSEIAFAGSKSDQLTKVSLPLPDKAPVKWDHLFTGEAISVESNGSSLALHSIIKSFPVALLTGETKIANL</sequence>
<dbReference type="CDD" id="cd11336">
    <property type="entry name" value="AmyAc_MTSase"/>
    <property type="match status" value="1"/>
</dbReference>
<dbReference type="OrthoDB" id="9811841at2"/>
<dbReference type="InterPro" id="IPR006047">
    <property type="entry name" value="GH13_cat_dom"/>
</dbReference>
<comment type="caution">
    <text evidence="2">The sequence shown here is derived from an EMBL/GenBank/DDBJ whole genome shotgun (WGS) entry which is preliminary data.</text>
</comment>
<dbReference type="GO" id="GO:0005992">
    <property type="term" value="P:trehalose biosynthetic process"/>
    <property type="evidence" value="ECO:0007669"/>
    <property type="project" value="TreeGrafter"/>
</dbReference>
<gene>
    <name evidence="2" type="ORF">A4R26_26900</name>
</gene>
<dbReference type="Proteomes" id="UP000192276">
    <property type="component" value="Unassembled WGS sequence"/>
</dbReference>
<dbReference type="InterPro" id="IPR012767">
    <property type="entry name" value="Trehalose_TreY"/>
</dbReference>
<dbReference type="STRING" id="550983.A4R26_26900"/>
<dbReference type="Gene3D" id="3.20.20.80">
    <property type="entry name" value="Glycosidases"/>
    <property type="match status" value="3"/>
</dbReference>
<dbReference type="PANTHER" id="PTHR10357">
    <property type="entry name" value="ALPHA-AMYLASE FAMILY MEMBER"/>
    <property type="match status" value="1"/>
</dbReference>
<dbReference type="InterPro" id="IPR013797">
    <property type="entry name" value="Maltooligo_trehalose_synth_4"/>
</dbReference>
<protein>
    <submittedName>
        <fullName evidence="2">Malto-oligosyltrehalose synthase</fullName>
    </submittedName>
</protein>
<accession>A0A1V9FCN6</accession>
<proteinExistence type="predicted"/>
<evidence type="ECO:0000259" key="1">
    <source>
        <dbReference type="SMART" id="SM00642"/>
    </source>
</evidence>
<dbReference type="AlphaFoldDB" id="A0A1V9FCN6"/>
<evidence type="ECO:0000313" key="3">
    <source>
        <dbReference type="Proteomes" id="UP000192276"/>
    </source>
</evidence>
<organism evidence="2 3">
    <name type="scientific">Niastella populi</name>
    <dbReference type="NCBI Taxonomy" id="550983"/>
    <lineage>
        <taxon>Bacteria</taxon>
        <taxon>Pseudomonadati</taxon>
        <taxon>Bacteroidota</taxon>
        <taxon>Chitinophagia</taxon>
        <taxon>Chitinophagales</taxon>
        <taxon>Chitinophagaceae</taxon>
        <taxon>Niastella</taxon>
    </lineage>
</organism>
<dbReference type="PANTHER" id="PTHR10357:SF216">
    <property type="entry name" value="MALTOOLIGOSYL TREHALOSE SYNTHASE-RELATED"/>
    <property type="match status" value="1"/>
</dbReference>
<dbReference type="SUPFAM" id="SSF51445">
    <property type="entry name" value="(Trans)glycosidases"/>
    <property type="match status" value="1"/>
</dbReference>